<dbReference type="EMBL" id="GGEC01005183">
    <property type="protein sequence ID" value="MBW85666.1"/>
    <property type="molecule type" value="Transcribed_RNA"/>
</dbReference>
<name>A0A2P2IWR3_RHIMU</name>
<sequence>MVKATELNINYCKCDLHDEMKSPVPVHVLKLYKIWEITQNSSLEDIQKKHLIQCKPF</sequence>
<proteinExistence type="predicted"/>
<accession>A0A2P2IWR3</accession>
<evidence type="ECO:0000313" key="1">
    <source>
        <dbReference type="EMBL" id="MBW85665.1"/>
    </source>
</evidence>
<reference evidence="1" key="1">
    <citation type="submission" date="2018-02" db="EMBL/GenBank/DDBJ databases">
        <title>Rhizophora mucronata_Transcriptome.</title>
        <authorList>
            <person name="Meera S.P."/>
            <person name="Sreeshan A."/>
            <person name="Augustine A."/>
        </authorList>
    </citation>
    <scope>NUCLEOTIDE SEQUENCE</scope>
    <source>
        <tissue evidence="1">Leaf</tissue>
    </source>
</reference>
<dbReference type="EMBL" id="GGEC01005182">
    <property type="protein sequence ID" value="MBW85665.1"/>
    <property type="molecule type" value="Transcribed_RNA"/>
</dbReference>
<dbReference type="AlphaFoldDB" id="A0A2P2IWR3"/>
<organism evidence="1">
    <name type="scientific">Rhizophora mucronata</name>
    <name type="common">Asiatic mangrove</name>
    <dbReference type="NCBI Taxonomy" id="61149"/>
    <lineage>
        <taxon>Eukaryota</taxon>
        <taxon>Viridiplantae</taxon>
        <taxon>Streptophyta</taxon>
        <taxon>Embryophyta</taxon>
        <taxon>Tracheophyta</taxon>
        <taxon>Spermatophyta</taxon>
        <taxon>Magnoliopsida</taxon>
        <taxon>eudicotyledons</taxon>
        <taxon>Gunneridae</taxon>
        <taxon>Pentapetalae</taxon>
        <taxon>rosids</taxon>
        <taxon>fabids</taxon>
        <taxon>Malpighiales</taxon>
        <taxon>Rhizophoraceae</taxon>
        <taxon>Rhizophora</taxon>
    </lineage>
</organism>
<protein>
    <submittedName>
        <fullName evidence="1">Uncharacterized protein</fullName>
    </submittedName>
</protein>